<evidence type="ECO:0000256" key="1">
    <source>
        <dbReference type="SAM" id="Phobius"/>
    </source>
</evidence>
<gene>
    <name evidence="2" type="ORF">LY60_00454</name>
</gene>
<evidence type="ECO:0000313" key="2">
    <source>
        <dbReference type="EMBL" id="TWH83838.1"/>
    </source>
</evidence>
<keyword evidence="1" id="KW-0472">Membrane</keyword>
<dbReference type="RefSeq" id="WP_145079365.1">
    <property type="nucleotide sequence ID" value="NZ_JAYFNS010000026.1"/>
</dbReference>
<feature type="transmembrane region" description="Helical" evidence="1">
    <location>
        <begin position="21"/>
        <end position="39"/>
    </location>
</feature>
<dbReference type="Proteomes" id="UP000315343">
    <property type="component" value="Unassembled WGS sequence"/>
</dbReference>
<dbReference type="AlphaFoldDB" id="A0A562JL21"/>
<accession>A0A562JL21</accession>
<proteinExistence type="predicted"/>
<feature type="transmembrane region" description="Helical" evidence="1">
    <location>
        <begin position="111"/>
        <end position="131"/>
    </location>
</feature>
<organism evidence="2 3">
    <name type="scientific">Sedimentibacter saalensis</name>
    <dbReference type="NCBI Taxonomy" id="130788"/>
    <lineage>
        <taxon>Bacteria</taxon>
        <taxon>Bacillati</taxon>
        <taxon>Bacillota</taxon>
        <taxon>Tissierellia</taxon>
        <taxon>Sedimentibacter</taxon>
    </lineage>
</organism>
<keyword evidence="3" id="KW-1185">Reference proteome</keyword>
<evidence type="ECO:0000313" key="3">
    <source>
        <dbReference type="Proteomes" id="UP000315343"/>
    </source>
</evidence>
<protein>
    <submittedName>
        <fullName evidence="2">Uncharacterized protein</fullName>
    </submittedName>
</protein>
<name>A0A562JL21_9FIRM</name>
<feature type="transmembrane region" description="Helical" evidence="1">
    <location>
        <begin position="59"/>
        <end position="76"/>
    </location>
</feature>
<keyword evidence="1" id="KW-0812">Transmembrane</keyword>
<comment type="caution">
    <text evidence="2">The sequence shown here is derived from an EMBL/GenBank/DDBJ whole genome shotgun (WGS) entry which is preliminary data.</text>
</comment>
<dbReference type="EMBL" id="VLKH01000001">
    <property type="protein sequence ID" value="TWH83838.1"/>
    <property type="molecule type" value="Genomic_DNA"/>
</dbReference>
<keyword evidence="1" id="KW-1133">Transmembrane helix</keyword>
<sequence>MKRERKHIIKNEKIRKIIGGAFSFWAMAFQLLNITRIIINPDTNKFSHIFYNMKSYNIFLAAFPASFIFILAVKLMEFHIQFNLNEVVAENKIIIRWFIKHFNISHKKDQIILKDETCLLVIQLVLCIVGFFIGLRWYLVGSLSMLFYFFLYIKMNSRD</sequence>
<reference evidence="2 3" key="1">
    <citation type="submission" date="2019-07" db="EMBL/GenBank/DDBJ databases">
        <title>Genomic Encyclopedia of Type Strains, Phase I: the one thousand microbial genomes (KMG-I) project.</title>
        <authorList>
            <person name="Kyrpides N."/>
        </authorList>
    </citation>
    <scope>NUCLEOTIDE SEQUENCE [LARGE SCALE GENOMIC DNA]</scope>
    <source>
        <strain evidence="2 3">DSM 13558</strain>
    </source>
</reference>